<comment type="caution">
    <text evidence="6">The sequence shown here is derived from an EMBL/GenBank/DDBJ whole genome shotgun (WGS) entry which is preliminary data.</text>
</comment>
<dbReference type="NCBIfam" id="TIGR01557">
    <property type="entry name" value="myb_SHAQKYF"/>
    <property type="match status" value="1"/>
</dbReference>
<feature type="compositionally biased region" description="Basic and acidic residues" evidence="5">
    <location>
        <begin position="312"/>
        <end position="330"/>
    </location>
</feature>
<name>A0A834SQU0_9FABA</name>
<dbReference type="Gene3D" id="1.10.10.60">
    <property type="entry name" value="Homeodomain-like"/>
    <property type="match status" value="1"/>
</dbReference>
<feature type="compositionally biased region" description="Pro residues" evidence="5">
    <location>
        <begin position="178"/>
        <end position="187"/>
    </location>
</feature>
<comment type="subcellular location">
    <subcellularLocation>
        <location evidence="1">Nucleus</location>
    </subcellularLocation>
</comment>
<keyword evidence="2" id="KW-0805">Transcription regulation</keyword>
<dbReference type="OrthoDB" id="1908613at2759"/>
<sequence length="343" mass="37605">MDIGNIESVSSSALSNPNSIVIANHWRCPYRTKETYNPVANVIMNNAVEPACPAIEACRVQLSETTSECCSGQTSSDDGPVLEEFIPINKTRTSSDSCNDVVQHHHHDDIDEQHHIHSYNKPNIPKSDWLRSVQLWTNNNPQPPLPITQNVPMEAKGNNGGAFQPFQKDTATVAKPPSSTPPPPPPVAAASCTGGGSDKKEGQNQRKQKRSATPKQIRELMKVDGLTNDEVKSHLQKFRLHTRRPSPMIQNHNINNVNNNSQTAPFVIVGNFIMPPPELAAPPSGIYTPAAAPPHAVAPGKVKLRQIMEQHYCEHSNSEEKKRNVSEVADHSNSPTSSFSTHT</sequence>
<dbReference type="InterPro" id="IPR006447">
    <property type="entry name" value="Myb_dom_plants"/>
</dbReference>
<accession>A0A834SQU0</accession>
<dbReference type="SUPFAM" id="SSF46689">
    <property type="entry name" value="Homeodomain-like"/>
    <property type="match status" value="1"/>
</dbReference>
<dbReference type="EMBL" id="JAAIUW010000011">
    <property type="protein sequence ID" value="KAF7808915.1"/>
    <property type="molecule type" value="Genomic_DNA"/>
</dbReference>
<dbReference type="GO" id="GO:0003677">
    <property type="term" value="F:DNA binding"/>
    <property type="evidence" value="ECO:0007669"/>
    <property type="project" value="UniProtKB-KW"/>
</dbReference>
<proteinExistence type="predicted"/>
<feature type="region of interest" description="Disordered" evidence="5">
    <location>
        <begin position="312"/>
        <end position="343"/>
    </location>
</feature>
<reference evidence="6" key="1">
    <citation type="submission" date="2020-09" db="EMBL/GenBank/DDBJ databases">
        <title>Genome-Enabled Discovery of Anthraquinone Biosynthesis in Senna tora.</title>
        <authorList>
            <person name="Kang S.-H."/>
            <person name="Pandey R.P."/>
            <person name="Lee C.-M."/>
            <person name="Sim J.-S."/>
            <person name="Jeong J.-T."/>
            <person name="Choi B.-S."/>
            <person name="Jung M."/>
            <person name="Ginzburg D."/>
            <person name="Zhao K."/>
            <person name="Won S.Y."/>
            <person name="Oh T.-J."/>
            <person name="Yu Y."/>
            <person name="Kim N.-H."/>
            <person name="Lee O.R."/>
            <person name="Lee T.-H."/>
            <person name="Bashyal P."/>
            <person name="Kim T.-S."/>
            <person name="Lee W.-H."/>
            <person name="Kawkins C."/>
            <person name="Kim C.-K."/>
            <person name="Kim J.S."/>
            <person name="Ahn B.O."/>
            <person name="Rhee S.Y."/>
            <person name="Sohng J.K."/>
        </authorList>
    </citation>
    <scope>NUCLEOTIDE SEQUENCE</scope>
    <source>
        <tissue evidence="6">Leaf</tissue>
    </source>
</reference>
<dbReference type="AlphaFoldDB" id="A0A834SQU0"/>
<keyword evidence="4" id="KW-0539">Nucleus</keyword>
<evidence type="ECO:0000256" key="4">
    <source>
        <dbReference type="ARBA" id="ARBA00023242"/>
    </source>
</evidence>
<dbReference type="InterPro" id="IPR044787">
    <property type="entry name" value="HHO5-like"/>
</dbReference>
<evidence type="ECO:0000256" key="1">
    <source>
        <dbReference type="ARBA" id="ARBA00004123"/>
    </source>
</evidence>
<keyword evidence="7" id="KW-1185">Reference proteome</keyword>
<protein>
    <submittedName>
        <fullName evidence="6">Transcription factor HHO3-like</fullName>
    </submittedName>
</protein>
<dbReference type="PANTHER" id="PTHR31003:SF16">
    <property type="entry name" value="TRANSCRIPTION FACTOR HHO2"/>
    <property type="match status" value="1"/>
</dbReference>
<organism evidence="6 7">
    <name type="scientific">Senna tora</name>
    <dbReference type="NCBI Taxonomy" id="362788"/>
    <lineage>
        <taxon>Eukaryota</taxon>
        <taxon>Viridiplantae</taxon>
        <taxon>Streptophyta</taxon>
        <taxon>Embryophyta</taxon>
        <taxon>Tracheophyta</taxon>
        <taxon>Spermatophyta</taxon>
        <taxon>Magnoliopsida</taxon>
        <taxon>eudicotyledons</taxon>
        <taxon>Gunneridae</taxon>
        <taxon>Pentapetalae</taxon>
        <taxon>rosids</taxon>
        <taxon>fabids</taxon>
        <taxon>Fabales</taxon>
        <taxon>Fabaceae</taxon>
        <taxon>Caesalpinioideae</taxon>
        <taxon>Cassia clade</taxon>
        <taxon>Senna</taxon>
    </lineage>
</organism>
<feature type="region of interest" description="Disordered" evidence="5">
    <location>
        <begin position="140"/>
        <end position="215"/>
    </location>
</feature>
<evidence type="ECO:0000256" key="2">
    <source>
        <dbReference type="ARBA" id="ARBA00023015"/>
    </source>
</evidence>
<evidence type="ECO:0000256" key="3">
    <source>
        <dbReference type="ARBA" id="ARBA00023163"/>
    </source>
</evidence>
<dbReference type="GO" id="GO:0005634">
    <property type="term" value="C:nucleus"/>
    <property type="evidence" value="ECO:0007669"/>
    <property type="project" value="UniProtKB-SubCell"/>
</dbReference>
<evidence type="ECO:0000313" key="6">
    <source>
        <dbReference type="EMBL" id="KAF7808915.1"/>
    </source>
</evidence>
<dbReference type="Proteomes" id="UP000634136">
    <property type="component" value="Unassembled WGS sequence"/>
</dbReference>
<dbReference type="PANTHER" id="PTHR31003">
    <property type="entry name" value="MYB FAMILY TRANSCRIPTION FACTOR"/>
    <property type="match status" value="1"/>
</dbReference>
<dbReference type="GO" id="GO:0003700">
    <property type="term" value="F:DNA-binding transcription factor activity"/>
    <property type="evidence" value="ECO:0007669"/>
    <property type="project" value="InterPro"/>
</dbReference>
<dbReference type="InterPro" id="IPR009057">
    <property type="entry name" value="Homeodomain-like_sf"/>
</dbReference>
<evidence type="ECO:0000313" key="7">
    <source>
        <dbReference type="Proteomes" id="UP000634136"/>
    </source>
</evidence>
<feature type="compositionally biased region" description="Polar residues" evidence="5">
    <location>
        <begin position="331"/>
        <end position="343"/>
    </location>
</feature>
<gene>
    <name evidence="6" type="ORF">G2W53_035658</name>
</gene>
<evidence type="ECO:0000256" key="5">
    <source>
        <dbReference type="SAM" id="MobiDB-lite"/>
    </source>
</evidence>
<keyword evidence="3" id="KW-0804">Transcription</keyword>